<dbReference type="Gene3D" id="1.10.10.60">
    <property type="entry name" value="Homeodomain-like"/>
    <property type="match status" value="1"/>
</dbReference>
<dbReference type="CDD" id="cd00009">
    <property type="entry name" value="AAA"/>
    <property type="match status" value="1"/>
</dbReference>
<evidence type="ECO:0000313" key="8">
    <source>
        <dbReference type="EMBL" id="QQD18258.1"/>
    </source>
</evidence>
<dbReference type="Proteomes" id="UP000596063">
    <property type="component" value="Chromosome"/>
</dbReference>
<dbReference type="Pfam" id="PF08448">
    <property type="entry name" value="PAS_4"/>
    <property type="match status" value="1"/>
</dbReference>
<dbReference type="SUPFAM" id="SSF46689">
    <property type="entry name" value="Homeodomain-like"/>
    <property type="match status" value="1"/>
</dbReference>
<organism evidence="8 9">
    <name type="scientific">Spongiibacter nanhainus</name>
    <dbReference type="NCBI Taxonomy" id="2794344"/>
    <lineage>
        <taxon>Bacteria</taxon>
        <taxon>Pseudomonadati</taxon>
        <taxon>Pseudomonadota</taxon>
        <taxon>Gammaproteobacteria</taxon>
        <taxon>Cellvibrionales</taxon>
        <taxon>Spongiibacteraceae</taxon>
        <taxon>Spongiibacter</taxon>
    </lineage>
</organism>
<feature type="compositionally biased region" description="Polar residues" evidence="6">
    <location>
        <begin position="1"/>
        <end position="11"/>
    </location>
</feature>
<dbReference type="PANTHER" id="PTHR32071">
    <property type="entry name" value="TRANSCRIPTIONAL REGULATORY PROTEIN"/>
    <property type="match status" value="1"/>
</dbReference>
<dbReference type="GO" id="GO:0005524">
    <property type="term" value="F:ATP binding"/>
    <property type="evidence" value="ECO:0007669"/>
    <property type="project" value="UniProtKB-KW"/>
</dbReference>
<dbReference type="InterPro" id="IPR002197">
    <property type="entry name" value="HTH_Fis"/>
</dbReference>
<dbReference type="InterPro" id="IPR002078">
    <property type="entry name" value="Sigma_54_int"/>
</dbReference>
<evidence type="ECO:0000256" key="3">
    <source>
        <dbReference type="ARBA" id="ARBA00023015"/>
    </source>
</evidence>
<accession>A0A7T4UQ10</accession>
<dbReference type="GO" id="GO:0043565">
    <property type="term" value="F:sequence-specific DNA binding"/>
    <property type="evidence" value="ECO:0007669"/>
    <property type="project" value="InterPro"/>
</dbReference>
<dbReference type="InterPro" id="IPR058031">
    <property type="entry name" value="AAA_lid_NorR"/>
</dbReference>
<dbReference type="InterPro" id="IPR013656">
    <property type="entry name" value="PAS_4"/>
</dbReference>
<keyword evidence="5" id="KW-0804">Transcription</keyword>
<reference evidence="8 9" key="1">
    <citation type="submission" date="2020-12" db="EMBL/GenBank/DDBJ databases">
        <authorList>
            <person name="Shan Y."/>
        </authorList>
    </citation>
    <scope>NUCLEOTIDE SEQUENCE [LARGE SCALE GENOMIC DNA]</scope>
    <source>
        <strain evidence="9">csc3.9</strain>
    </source>
</reference>
<keyword evidence="2" id="KW-0067">ATP-binding</keyword>
<keyword evidence="3" id="KW-0805">Transcription regulation</keyword>
<evidence type="ECO:0000256" key="6">
    <source>
        <dbReference type="SAM" id="MobiDB-lite"/>
    </source>
</evidence>
<evidence type="ECO:0000256" key="1">
    <source>
        <dbReference type="ARBA" id="ARBA00022741"/>
    </source>
</evidence>
<dbReference type="PROSITE" id="PS50045">
    <property type="entry name" value="SIGMA54_INTERACT_4"/>
    <property type="match status" value="1"/>
</dbReference>
<dbReference type="Gene3D" id="3.40.50.300">
    <property type="entry name" value="P-loop containing nucleotide triphosphate hydrolases"/>
    <property type="match status" value="1"/>
</dbReference>
<dbReference type="InterPro" id="IPR003593">
    <property type="entry name" value="AAA+_ATPase"/>
</dbReference>
<dbReference type="Pfam" id="PF02954">
    <property type="entry name" value="HTH_8"/>
    <property type="match status" value="1"/>
</dbReference>
<dbReference type="PROSITE" id="PS00676">
    <property type="entry name" value="SIGMA54_INTERACT_2"/>
    <property type="match status" value="1"/>
</dbReference>
<dbReference type="Gene3D" id="1.10.8.60">
    <property type="match status" value="1"/>
</dbReference>
<dbReference type="GO" id="GO:0006355">
    <property type="term" value="P:regulation of DNA-templated transcription"/>
    <property type="evidence" value="ECO:0007669"/>
    <property type="project" value="InterPro"/>
</dbReference>
<evidence type="ECO:0000256" key="5">
    <source>
        <dbReference type="ARBA" id="ARBA00023163"/>
    </source>
</evidence>
<dbReference type="FunFam" id="3.40.50.300:FF:000006">
    <property type="entry name" value="DNA-binding transcriptional regulator NtrC"/>
    <property type="match status" value="1"/>
</dbReference>
<evidence type="ECO:0000259" key="7">
    <source>
        <dbReference type="PROSITE" id="PS50045"/>
    </source>
</evidence>
<evidence type="ECO:0000256" key="4">
    <source>
        <dbReference type="ARBA" id="ARBA00023125"/>
    </source>
</evidence>
<dbReference type="InterPro" id="IPR025943">
    <property type="entry name" value="Sigma_54_int_dom_ATP-bd_2"/>
</dbReference>
<dbReference type="InterPro" id="IPR009057">
    <property type="entry name" value="Homeodomain-like_sf"/>
</dbReference>
<evidence type="ECO:0000313" key="9">
    <source>
        <dbReference type="Proteomes" id="UP000596063"/>
    </source>
</evidence>
<dbReference type="InterPro" id="IPR027417">
    <property type="entry name" value="P-loop_NTPase"/>
</dbReference>
<dbReference type="SMART" id="SM00382">
    <property type="entry name" value="AAA"/>
    <property type="match status" value="1"/>
</dbReference>
<keyword evidence="1" id="KW-0547">Nucleotide-binding</keyword>
<dbReference type="AlphaFoldDB" id="A0A7T4UQ10"/>
<protein>
    <submittedName>
        <fullName evidence="8">Sigma 54-interacting transcriptional regulator</fullName>
    </submittedName>
</protein>
<feature type="domain" description="Sigma-54 factor interaction" evidence="7">
    <location>
        <begin position="148"/>
        <end position="374"/>
    </location>
</feature>
<dbReference type="Pfam" id="PF25601">
    <property type="entry name" value="AAA_lid_14"/>
    <property type="match status" value="1"/>
</dbReference>
<dbReference type="InterPro" id="IPR025944">
    <property type="entry name" value="Sigma_54_int_dom_CS"/>
</dbReference>
<name>A0A7T4UQ10_9GAMM</name>
<gene>
    <name evidence="8" type="ORF">I6N98_18295</name>
</gene>
<keyword evidence="4" id="KW-0238">DNA-binding</keyword>
<evidence type="ECO:0000256" key="2">
    <source>
        <dbReference type="ARBA" id="ARBA00022840"/>
    </source>
</evidence>
<proteinExistence type="predicted"/>
<dbReference type="EMBL" id="CP066167">
    <property type="protein sequence ID" value="QQD18258.1"/>
    <property type="molecule type" value="Genomic_DNA"/>
</dbReference>
<dbReference type="SUPFAM" id="SSF52540">
    <property type="entry name" value="P-loop containing nucleoside triphosphate hydrolases"/>
    <property type="match status" value="1"/>
</dbReference>
<keyword evidence="9" id="KW-1185">Reference proteome</keyword>
<feature type="region of interest" description="Disordered" evidence="6">
    <location>
        <begin position="1"/>
        <end position="20"/>
    </location>
</feature>
<dbReference type="PROSITE" id="PS00688">
    <property type="entry name" value="SIGMA54_INTERACT_3"/>
    <property type="match status" value="1"/>
</dbReference>
<dbReference type="Pfam" id="PF00158">
    <property type="entry name" value="Sigma54_activat"/>
    <property type="match status" value="1"/>
</dbReference>
<dbReference type="KEGG" id="snan:I6N98_18295"/>
<sequence length="449" mass="50006">MAKTMGQNDHPSGSVADTPPSLDSFDFTSLLDTLEHPAILLSPSYRILASNKLYRDAFGDLDAGDYCYRVSHGYDRPCDQAGESCPLQACQHSHDRERVLHIHNTPRGREHVDVEMIPIKDEHGVLRYFIEMMKQVTIASAEINSEQMVGRSAAFTDMLELINLVAPRETSVLLLGESGTGKELAAKALHDASARAGKAMITVECAGLTETLFESELFGHVKGAFTGATQNKPGLLETAHGGTLFLDEIGDVPLGMQVKLLRLLETGTYRAVGSTQIKRADFRLVCATNKNLPGLIDSGEFREDLYYRINAFPIELPPLRERQGDIALIAESLLSKLSSKQRYRLTESAVQRLKQETFPGNIRELRNILERATIFAPSNVIDDKVLQRCLAGQSTPINRRDPFEWTDLKTQELRYLRDLLVHCQGDKERAAEIAGISVRSLYRKLELTP</sequence>